<organism evidence="2">
    <name type="scientific">Alexandrium catenella</name>
    <name type="common">Red tide dinoflagellate</name>
    <name type="synonym">Gonyaulax catenella</name>
    <dbReference type="NCBI Taxonomy" id="2925"/>
    <lineage>
        <taxon>Eukaryota</taxon>
        <taxon>Sar</taxon>
        <taxon>Alveolata</taxon>
        <taxon>Dinophyceae</taxon>
        <taxon>Gonyaulacales</taxon>
        <taxon>Pyrocystaceae</taxon>
        <taxon>Alexandrium</taxon>
    </lineage>
</organism>
<accession>A0A7S1WR45</accession>
<name>A0A7S1WR45_ALECA</name>
<protein>
    <submittedName>
        <fullName evidence="2">Uncharacterized protein</fullName>
    </submittedName>
</protein>
<sequence>MPQVCAPRRPGVALNFDLARDPAPVHLDFKKQPSRDYRSTRQNAENMILTQGFPNNPTEDLWRGNGFAGCVQFTPFVGTQLLRPGVKLERDIQISTMPLENSRPLNVTQMPSYLERFPSAAGSADEGRRVHEGAVASLRALRGFAEDSQRKEDPYMHRRHETELSHQRQRRLEEHSKALQGLRSAGLASINPRMGTSTSVPDLRQLRGREGMETWRSSTPWAVETA</sequence>
<feature type="region of interest" description="Disordered" evidence="1">
    <location>
        <begin position="147"/>
        <end position="173"/>
    </location>
</feature>
<dbReference type="EMBL" id="HBGE01099607">
    <property type="protein sequence ID" value="CAD9182499.1"/>
    <property type="molecule type" value="Transcribed_RNA"/>
</dbReference>
<evidence type="ECO:0000313" key="2">
    <source>
        <dbReference type="EMBL" id="CAD9182499.1"/>
    </source>
</evidence>
<proteinExistence type="predicted"/>
<gene>
    <name evidence="2" type="ORF">ACAT0790_LOCUS59271</name>
</gene>
<reference evidence="2" key="1">
    <citation type="submission" date="2021-01" db="EMBL/GenBank/DDBJ databases">
        <authorList>
            <person name="Corre E."/>
            <person name="Pelletier E."/>
            <person name="Niang G."/>
            <person name="Scheremetjew M."/>
            <person name="Finn R."/>
            <person name="Kale V."/>
            <person name="Holt S."/>
            <person name="Cochrane G."/>
            <person name="Meng A."/>
            <person name="Brown T."/>
            <person name="Cohen L."/>
        </authorList>
    </citation>
    <scope>NUCLEOTIDE SEQUENCE</scope>
    <source>
        <strain evidence="2">OF101</strain>
    </source>
</reference>
<dbReference type="AlphaFoldDB" id="A0A7S1WR45"/>
<evidence type="ECO:0000256" key="1">
    <source>
        <dbReference type="SAM" id="MobiDB-lite"/>
    </source>
</evidence>